<proteinExistence type="inferred from homology"/>
<dbReference type="Proteomes" id="UP000614601">
    <property type="component" value="Unassembled WGS sequence"/>
</dbReference>
<feature type="compositionally biased region" description="Basic residues" evidence="5">
    <location>
        <begin position="54"/>
        <end position="63"/>
    </location>
</feature>
<comment type="similarity">
    <text evidence="4">Belongs to the cyclin family.</text>
</comment>
<keyword evidence="2 4" id="KW-0195">Cyclin</keyword>
<evidence type="ECO:0000256" key="2">
    <source>
        <dbReference type="ARBA" id="ARBA00023127"/>
    </source>
</evidence>
<dbReference type="EMBL" id="CAJFDH010000001">
    <property type="protein sequence ID" value="CAD5206934.1"/>
    <property type="molecule type" value="Genomic_DNA"/>
</dbReference>
<dbReference type="GO" id="GO:0000278">
    <property type="term" value="P:mitotic cell cycle"/>
    <property type="evidence" value="ECO:0007669"/>
    <property type="project" value="UniProtKB-ARBA"/>
</dbReference>
<sequence>MSAYKAVKDNQRVETSVTVSVKYTVKATTRPSKRMSTLEVFESDENVSPERQVPKKTKRKRPVASRSMPNILNTSQEFGAPVTFWDVLVQQDIEAKTSPIVFRQHPGFKPQMRLVLFDWIMNVCSELNLHRETFYLTITYIDKYLSITGAMPEREYKVKPDNLQLLGVTCLFIACKVEEIYPPKLEVLSDYTNGACSSKQIRDMETAILEVLDWNCVYMSPVQWLAFYLQMMYKQDKVDRDNSVAASTSNELSEAEEQIHDDSAMGETFTVPVLARDEFVLLVRGLDLIMSNTKYMNFTYGELAAAVILHSYEPTENVEEIIGYTRSQLSRVLRFIEPYMELNKSYESNAATLPPRRGDVKRHDLHNIQTPIPHLEELVSDLLDGNTILTESTRH</sequence>
<dbReference type="OrthoDB" id="5590282at2759"/>
<dbReference type="GO" id="GO:0051301">
    <property type="term" value="P:cell division"/>
    <property type="evidence" value="ECO:0007669"/>
    <property type="project" value="UniProtKB-KW"/>
</dbReference>
<keyword evidence="1" id="KW-0132">Cell division</keyword>
<dbReference type="FunFam" id="1.10.472.10:FF:000001">
    <property type="entry name" value="G2/mitotic-specific cyclin"/>
    <property type="match status" value="1"/>
</dbReference>
<dbReference type="SUPFAM" id="SSF47954">
    <property type="entry name" value="Cyclin-like"/>
    <property type="match status" value="2"/>
</dbReference>
<dbReference type="InterPro" id="IPR036915">
    <property type="entry name" value="Cyclin-like_sf"/>
</dbReference>
<gene>
    <name evidence="7" type="ORF">BOKJ2_LOCUS1618</name>
</gene>
<evidence type="ECO:0000256" key="4">
    <source>
        <dbReference type="RuleBase" id="RU000383"/>
    </source>
</evidence>
<evidence type="ECO:0000313" key="8">
    <source>
        <dbReference type="Proteomes" id="UP000614601"/>
    </source>
</evidence>
<comment type="caution">
    <text evidence="7">The sequence shown here is derived from an EMBL/GenBank/DDBJ whole genome shotgun (WGS) entry which is preliminary data.</text>
</comment>
<dbReference type="Proteomes" id="UP000783686">
    <property type="component" value="Unassembled WGS sequence"/>
</dbReference>
<evidence type="ECO:0000259" key="6">
    <source>
        <dbReference type="SMART" id="SM00385"/>
    </source>
</evidence>
<protein>
    <recommendedName>
        <fullName evidence="6">Cyclin-like domain-containing protein</fullName>
    </recommendedName>
</protein>
<dbReference type="InterPro" id="IPR006671">
    <property type="entry name" value="Cyclin_N"/>
</dbReference>
<dbReference type="InterPro" id="IPR013763">
    <property type="entry name" value="Cyclin-like_dom"/>
</dbReference>
<dbReference type="Pfam" id="PF00134">
    <property type="entry name" value="Cyclin_N"/>
    <property type="match status" value="1"/>
</dbReference>
<evidence type="ECO:0000256" key="1">
    <source>
        <dbReference type="ARBA" id="ARBA00022618"/>
    </source>
</evidence>
<reference evidence="7" key="1">
    <citation type="submission" date="2020-09" db="EMBL/GenBank/DDBJ databases">
        <authorList>
            <person name="Kikuchi T."/>
        </authorList>
    </citation>
    <scope>NUCLEOTIDE SEQUENCE</scope>
    <source>
        <strain evidence="7">SH1</strain>
    </source>
</reference>
<organism evidence="7 8">
    <name type="scientific">Bursaphelenchus okinawaensis</name>
    <dbReference type="NCBI Taxonomy" id="465554"/>
    <lineage>
        <taxon>Eukaryota</taxon>
        <taxon>Metazoa</taxon>
        <taxon>Ecdysozoa</taxon>
        <taxon>Nematoda</taxon>
        <taxon>Chromadorea</taxon>
        <taxon>Rhabditida</taxon>
        <taxon>Tylenchina</taxon>
        <taxon>Tylenchomorpha</taxon>
        <taxon>Aphelenchoidea</taxon>
        <taxon>Aphelenchoididae</taxon>
        <taxon>Bursaphelenchus</taxon>
    </lineage>
</organism>
<name>A0A811JUE5_9BILA</name>
<dbReference type="Gene3D" id="1.10.472.10">
    <property type="entry name" value="Cyclin-like"/>
    <property type="match status" value="2"/>
</dbReference>
<dbReference type="InterPro" id="IPR039361">
    <property type="entry name" value="Cyclin"/>
</dbReference>
<evidence type="ECO:0000256" key="3">
    <source>
        <dbReference type="ARBA" id="ARBA00023306"/>
    </source>
</evidence>
<keyword evidence="8" id="KW-1185">Reference proteome</keyword>
<dbReference type="EMBL" id="CAJFCW020000001">
    <property type="protein sequence ID" value="CAG9083710.1"/>
    <property type="molecule type" value="Genomic_DNA"/>
</dbReference>
<dbReference type="SMART" id="SM00385">
    <property type="entry name" value="CYCLIN"/>
    <property type="match status" value="1"/>
</dbReference>
<keyword evidence="3" id="KW-0131">Cell cycle</keyword>
<dbReference type="PANTHER" id="PTHR10177">
    <property type="entry name" value="CYCLINS"/>
    <property type="match status" value="1"/>
</dbReference>
<evidence type="ECO:0000313" key="7">
    <source>
        <dbReference type="EMBL" id="CAD5206934.1"/>
    </source>
</evidence>
<evidence type="ECO:0000256" key="5">
    <source>
        <dbReference type="SAM" id="MobiDB-lite"/>
    </source>
</evidence>
<dbReference type="AlphaFoldDB" id="A0A811JUE5"/>
<accession>A0A811JUE5</accession>
<feature type="region of interest" description="Disordered" evidence="5">
    <location>
        <begin position="34"/>
        <end position="65"/>
    </location>
</feature>
<dbReference type="InterPro" id="IPR048258">
    <property type="entry name" value="Cyclins_cyclin-box"/>
</dbReference>
<feature type="domain" description="Cyclin-like" evidence="6">
    <location>
        <begin position="118"/>
        <end position="210"/>
    </location>
</feature>
<dbReference type="PROSITE" id="PS00292">
    <property type="entry name" value="CYCLINS"/>
    <property type="match status" value="1"/>
</dbReference>